<dbReference type="EMBL" id="SBIW01000008">
    <property type="protein sequence ID" value="RWY49147.1"/>
    <property type="molecule type" value="Genomic_DNA"/>
</dbReference>
<dbReference type="AlphaFoldDB" id="A0A3S3ULH2"/>
<keyword evidence="1" id="KW-0677">Repeat</keyword>
<dbReference type="Pfam" id="PF13432">
    <property type="entry name" value="TPR_16"/>
    <property type="match status" value="1"/>
</dbReference>
<evidence type="ECO:0000313" key="6">
    <source>
        <dbReference type="EMBL" id="RWY49147.1"/>
    </source>
</evidence>
<dbReference type="Proteomes" id="UP000286701">
    <property type="component" value="Unassembled WGS sequence"/>
</dbReference>
<dbReference type="OrthoDB" id="9814220at2"/>
<reference evidence="6 7" key="1">
    <citation type="submission" date="2019-01" db="EMBL/GenBank/DDBJ databases">
        <title>Mucilaginibacter antarcticum sp. nov., isolated from antarctic soil.</title>
        <authorList>
            <person name="Yan Y.-Q."/>
            <person name="Du Z.-J."/>
        </authorList>
    </citation>
    <scope>NUCLEOTIDE SEQUENCE [LARGE SCALE GENOMIC DNA]</scope>
    <source>
        <strain evidence="6 7">F01003</strain>
    </source>
</reference>
<feature type="repeat" description="TPR" evidence="3">
    <location>
        <begin position="324"/>
        <end position="357"/>
    </location>
</feature>
<feature type="compositionally biased region" description="Basic and acidic residues" evidence="4">
    <location>
        <begin position="570"/>
        <end position="581"/>
    </location>
</feature>
<dbReference type="PANTHER" id="PTHR45586">
    <property type="entry name" value="TPR REPEAT-CONTAINING PROTEIN PA4667"/>
    <property type="match status" value="1"/>
</dbReference>
<evidence type="ECO:0000256" key="4">
    <source>
        <dbReference type="SAM" id="MobiDB-lite"/>
    </source>
</evidence>
<keyword evidence="2 3" id="KW-0802">TPR repeat</keyword>
<organism evidence="6 7">
    <name type="scientific">Mucilaginibacter gilvus</name>
    <dbReference type="NCBI Taxonomy" id="2305909"/>
    <lineage>
        <taxon>Bacteria</taxon>
        <taxon>Pseudomonadati</taxon>
        <taxon>Bacteroidota</taxon>
        <taxon>Sphingobacteriia</taxon>
        <taxon>Sphingobacteriales</taxon>
        <taxon>Sphingobacteriaceae</taxon>
        <taxon>Mucilaginibacter</taxon>
    </lineage>
</organism>
<dbReference type="SMART" id="SM00028">
    <property type="entry name" value="TPR"/>
    <property type="match status" value="8"/>
</dbReference>
<accession>A0A3S3ULH2</accession>
<feature type="signal peptide" evidence="5">
    <location>
        <begin position="1"/>
        <end position="19"/>
    </location>
</feature>
<dbReference type="PROSITE" id="PS50005">
    <property type="entry name" value="TPR"/>
    <property type="match status" value="3"/>
</dbReference>
<feature type="region of interest" description="Disordered" evidence="4">
    <location>
        <begin position="558"/>
        <end position="581"/>
    </location>
</feature>
<keyword evidence="7" id="KW-1185">Reference proteome</keyword>
<dbReference type="InterPro" id="IPR011990">
    <property type="entry name" value="TPR-like_helical_dom_sf"/>
</dbReference>
<sequence>MKKTAFIILLVGMCTTAVAQKSSNGDAAPLKQLSAADSSRVKELFFSAIRQKTIDNTKLATELFGQVLAIDPNNDASLYELANLEKAQNNYQAAAPLLEKATTVSPDNEWYWLALADNYEKANDLVKLQSAFDQLIRINPDKPGYYFGKASVYSVQRKYDEAIKLYDKVESITGPTDELQANRQKIYLIQGKVDKASDGLEKMIAAHPNEARYYLMLAELYNSNGLNDKAIEVLNKGVTALDKDKNTGLSYGLLHMALADVYKDKKDLVASFNERKIAFANPDIDIEQKVRVIQEYVPQLTNPTLKTQVLELSRILTVTHPNSDKAFAIYGDMLVQTEQFREAKPVYKKSIELNPQSYQVHEQLVRIEMAESDFAGAIKDGENALSYFPNQAWMNYLVGIAWQQSKNYNKALGYLKNAVGLEAADKDLLSQCYSAMGDCYHSISDNKSSDEAYEKALSYNPDNAFTLNNYAYYLSLRNEQLDKAAAMSKHSTELQPNSASFEDTYAWILFRQKKYTEAKVWIERSLAHDKTDSAVKTEHYGDILFFTGDSSGALQNWEKAKKQGGASPALEKKINEKKYSE</sequence>
<comment type="caution">
    <text evidence="6">The sequence shown here is derived from an EMBL/GenBank/DDBJ whole genome shotgun (WGS) entry which is preliminary data.</text>
</comment>
<keyword evidence="5" id="KW-0732">Signal</keyword>
<evidence type="ECO:0000256" key="2">
    <source>
        <dbReference type="ARBA" id="ARBA00022803"/>
    </source>
</evidence>
<dbReference type="InterPro" id="IPR051012">
    <property type="entry name" value="CellSynth/LPSAsmb/PSIAsmb"/>
</dbReference>
<protein>
    <submittedName>
        <fullName evidence="6">Tetratricopeptide repeat protein</fullName>
    </submittedName>
</protein>
<feature type="chain" id="PRO_5018601526" evidence="5">
    <location>
        <begin position="20"/>
        <end position="581"/>
    </location>
</feature>
<dbReference type="Pfam" id="PF14559">
    <property type="entry name" value="TPR_19"/>
    <property type="match status" value="1"/>
</dbReference>
<evidence type="ECO:0000256" key="1">
    <source>
        <dbReference type="ARBA" id="ARBA00022737"/>
    </source>
</evidence>
<evidence type="ECO:0000256" key="3">
    <source>
        <dbReference type="PROSITE-ProRule" id="PRU00339"/>
    </source>
</evidence>
<proteinExistence type="predicted"/>
<dbReference type="Pfam" id="PF13429">
    <property type="entry name" value="TPR_15"/>
    <property type="match status" value="1"/>
</dbReference>
<name>A0A3S3ULH2_9SPHI</name>
<dbReference type="Gene3D" id="1.25.40.10">
    <property type="entry name" value="Tetratricopeptide repeat domain"/>
    <property type="match status" value="2"/>
</dbReference>
<dbReference type="SUPFAM" id="SSF48452">
    <property type="entry name" value="TPR-like"/>
    <property type="match status" value="2"/>
</dbReference>
<feature type="repeat" description="TPR" evidence="3">
    <location>
        <begin position="430"/>
        <end position="463"/>
    </location>
</feature>
<gene>
    <name evidence="6" type="ORF">EPL05_17150</name>
</gene>
<evidence type="ECO:0000256" key="5">
    <source>
        <dbReference type="SAM" id="SignalP"/>
    </source>
</evidence>
<feature type="repeat" description="TPR" evidence="3">
    <location>
        <begin position="75"/>
        <end position="108"/>
    </location>
</feature>
<dbReference type="InterPro" id="IPR019734">
    <property type="entry name" value="TPR_rpt"/>
</dbReference>
<dbReference type="RefSeq" id="WP_128535218.1">
    <property type="nucleotide sequence ID" value="NZ_SBIW01000008.1"/>
</dbReference>
<dbReference type="PANTHER" id="PTHR45586:SF1">
    <property type="entry name" value="LIPOPOLYSACCHARIDE ASSEMBLY PROTEIN B"/>
    <property type="match status" value="1"/>
</dbReference>
<evidence type="ECO:0000313" key="7">
    <source>
        <dbReference type="Proteomes" id="UP000286701"/>
    </source>
</evidence>